<feature type="transmembrane region" description="Helical" evidence="3">
    <location>
        <begin position="478"/>
        <end position="503"/>
    </location>
</feature>
<comment type="caution">
    <text evidence="4">The sequence shown here is derived from an EMBL/GenBank/DDBJ whole genome shotgun (WGS) entry which is preliminary data.</text>
</comment>
<feature type="transmembrane region" description="Helical" evidence="3">
    <location>
        <begin position="356"/>
        <end position="375"/>
    </location>
</feature>
<gene>
    <name evidence="4" type="ORF">C7B46_03350</name>
</gene>
<dbReference type="GO" id="GO:0016020">
    <property type="term" value="C:membrane"/>
    <property type="evidence" value="ECO:0007669"/>
    <property type="project" value="InterPro"/>
</dbReference>
<dbReference type="PIRSF" id="PIRSF005690">
    <property type="entry name" value="GerBA"/>
    <property type="match status" value="1"/>
</dbReference>
<dbReference type="InterPro" id="IPR050768">
    <property type="entry name" value="UPF0353/GerABKA_families"/>
</dbReference>
<dbReference type="GO" id="GO:0009847">
    <property type="term" value="P:spore germination"/>
    <property type="evidence" value="ECO:0007669"/>
    <property type="project" value="InterPro"/>
</dbReference>
<evidence type="ECO:0000313" key="4">
    <source>
        <dbReference type="EMBL" id="PSR34976.1"/>
    </source>
</evidence>
<proteinExistence type="inferred from homology"/>
<feature type="transmembrane region" description="Helical" evidence="3">
    <location>
        <begin position="387"/>
        <end position="413"/>
    </location>
</feature>
<keyword evidence="2 3" id="KW-0472">Membrane</keyword>
<dbReference type="EMBL" id="PXYW01000005">
    <property type="protein sequence ID" value="PSR34976.1"/>
    <property type="molecule type" value="Genomic_DNA"/>
</dbReference>
<comment type="similarity">
    <text evidence="1">Belongs to the GerABKA family.</text>
</comment>
<dbReference type="InterPro" id="IPR004995">
    <property type="entry name" value="Spore_Ger"/>
</dbReference>
<dbReference type="Proteomes" id="UP000242972">
    <property type="component" value="Unassembled WGS sequence"/>
</dbReference>
<feature type="transmembrane region" description="Helical" evidence="3">
    <location>
        <begin position="434"/>
        <end position="466"/>
    </location>
</feature>
<evidence type="ECO:0000313" key="5">
    <source>
        <dbReference type="Proteomes" id="UP000242972"/>
    </source>
</evidence>
<name>A0A2T2XKF5_9FIRM</name>
<evidence type="ECO:0000256" key="3">
    <source>
        <dbReference type="SAM" id="Phobius"/>
    </source>
</evidence>
<keyword evidence="3" id="KW-0812">Transmembrane</keyword>
<dbReference type="Pfam" id="PF03323">
    <property type="entry name" value="GerA"/>
    <property type="match status" value="1"/>
</dbReference>
<dbReference type="AlphaFoldDB" id="A0A2T2XKF5"/>
<keyword evidence="3" id="KW-1133">Transmembrane helix</keyword>
<evidence type="ECO:0000256" key="1">
    <source>
        <dbReference type="ARBA" id="ARBA00005278"/>
    </source>
</evidence>
<evidence type="ECO:0000256" key="2">
    <source>
        <dbReference type="ARBA" id="ARBA00023136"/>
    </source>
</evidence>
<organism evidence="4 5">
    <name type="scientific">Sulfobacillus benefaciens</name>
    <dbReference type="NCBI Taxonomy" id="453960"/>
    <lineage>
        <taxon>Bacteria</taxon>
        <taxon>Bacillati</taxon>
        <taxon>Bacillota</taxon>
        <taxon>Clostridia</taxon>
        <taxon>Eubacteriales</taxon>
        <taxon>Clostridiales Family XVII. Incertae Sedis</taxon>
        <taxon>Sulfobacillus</taxon>
    </lineage>
</organism>
<accession>A0A2T2XKF5</accession>
<protein>
    <submittedName>
        <fullName evidence="4">Spore germination protein</fullName>
    </submittedName>
</protein>
<sequence>MDETPKNPAIKLMETLKTSEETLEYLTGVDLGLLKDLITETKTFSKRLEALIQDFTQGKSSSQSPTLDQFSGDVEAAYDRLKSTVGQSPDIIIRRFFIGQSHQVPALLAFVDGLASNEMIDQDTVTLMQTFKGTESLLKNPAIAHQIIHDSVVSVGHATVETKWSKLIIDLMGGNTIVWIQGCPEVLVLDTVKYPARAISAPMTERAVKGPQEAFNEVILTQMNLIRRRIKSPNLHFDPVKIGQLSQTLVVVAHVEGVTNPELVMAVKRRLADIQIANLEYSNTLSESLSSSHSLFPQVRSTERADIVARDLSMGKVAIMVDNTPYALTLPATFIDFYQTTDDYTASFWEASLERLVRLLGLFVGLLLPPLYIALSSVDPELLPTKLVITIAGSRVGIPFPPIFEVIIMWTIIEILREAAIRLPKGLSTTLGTVGAIVVGTAVVKAALVSDIMIVIITLTALGLFTSPVYEMAVPWRILFWFVILAAYFLGVYGIILSLIVILAHLASLENFGVPYLSPFGPLRIRDLKDSWVKFPEDAMVYRPTSLRTVSPKQRTHHTKKPMVYPQLHQAQKEHFDDEV</sequence>
<dbReference type="PANTHER" id="PTHR22550:SF5">
    <property type="entry name" value="LEUCINE ZIPPER PROTEIN 4"/>
    <property type="match status" value="1"/>
</dbReference>
<reference evidence="4 5" key="1">
    <citation type="journal article" date="2014" name="BMC Genomics">
        <title>Comparison of environmental and isolate Sulfobacillus genomes reveals diverse carbon, sulfur, nitrogen, and hydrogen metabolisms.</title>
        <authorList>
            <person name="Justice N.B."/>
            <person name="Norman A."/>
            <person name="Brown C.T."/>
            <person name="Singh A."/>
            <person name="Thomas B.C."/>
            <person name="Banfield J.F."/>
        </authorList>
    </citation>
    <scope>NUCLEOTIDE SEQUENCE [LARGE SCALE GENOMIC DNA]</scope>
    <source>
        <strain evidence="4">AMDSBA4</strain>
    </source>
</reference>
<dbReference type="PANTHER" id="PTHR22550">
    <property type="entry name" value="SPORE GERMINATION PROTEIN"/>
    <property type="match status" value="1"/>
</dbReference>